<protein>
    <submittedName>
        <fullName evidence="4">Uncharacterized protein</fullName>
    </submittedName>
</protein>
<dbReference type="Pfam" id="PF01648">
    <property type="entry name" value="ACPS"/>
    <property type="match status" value="1"/>
</dbReference>
<sequence length="243" mass="27208">MATPSATIQTGEVHVWSLSFSNAESDISNLNQLLSDDEQSRAVRFISDCDRIRFTIARGVLRQLLSAYTGHPARSIQLIYGRHGRPALTASQAHDINFNLSHSGEHALFALSRECDVGVDIERIRPYSPAYRLRLAKRFFSELECSAIQGLNASRVEQAFFACWTRKEAYIKVHGRGLSLPLSQFSVSVNPMNAPQLLATPWCPSDLKLTRLWDLAAPRGYRAAIALKTFAGDPEFRLFDWPA</sequence>
<name>A0A381V940_9ZZZZ</name>
<reference evidence="4" key="1">
    <citation type="submission" date="2018-05" db="EMBL/GenBank/DDBJ databases">
        <authorList>
            <person name="Lanie J.A."/>
            <person name="Ng W.-L."/>
            <person name="Kazmierczak K.M."/>
            <person name="Andrzejewski T.M."/>
            <person name="Davidsen T.M."/>
            <person name="Wayne K.J."/>
            <person name="Tettelin H."/>
            <person name="Glass J.I."/>
            <person name="Rusch D."/>
            <person name="Podicherti R."/>
            <person name="Tsui H.-C.T."/>
            <person name="Winkler M.E."/>
        </authorList>
    </citation>
    <scope>NUCLEOTIDE SEQUENCE</scope>
</reference>
<feature type="domain" description="4'-phosphopantetheinyl transferase N-terminal" evidence="3">
    <location>
        <begin position="24"/>
        <end position="110"/>
    </location>
</feature>
<keyword evidence="1" id="KW-0808">Transferase</keyword>
<evidence type="ECO:0000256" key="1">
    <source>
        <dbReference type="ARBA" id="ARBA00022679"/>
    </source>
</evidence>
<dbReference type="AlphaFoldDB" id="A0A381V940"/>
<evidence type="ECO:0000259" key="2">
    <source>
        <dbReference type="Pfam" id="PF01648"/>
    </source>
</evidence>
<dbReference type="InterPro" id="IPR008278">
    <property type="entry name" value="4-PPantetheinyl_Trfase_dom"/>
</dbReference>
<dbReference type="Pfam" id="PF22624">
    <property type="entry name" value="AASDHPPT_N"/>
    <property type="match status" value="1"/>
</dbReference>
<dbReference type="InterPro" id="IPR037143">
    <property type="entry name" value="4-PPantetheinyl_Trfase_dom_sf"/>
</dbReference>
<dbReference type="Gene3D" id="3.90.470.20">
    <property type="entry name" value="4'-phosphopantetheinyl transferase domain"/>
    <property type="match status" value="2"/>
</dbReference>
<gene>
    <name evidence="4" type="ORF">METZ01_LOCUS89518</name>
</gene>
<evidence type="ECO:0000313" key="4">
    <source>
        <dbReference type="EMBL" id="SVA36664.1"/>
    </source>
</evidence>
<dbReference type="GO" id="GO:0019878">
    <property type="term" value="P:lysine biosynthetic process via aminoadipic acid"/>
    <property type="evidence" value="ECO:0007669"/>
    <property type="project" value="TreeGrafter"/>
</dbReference>
<dbReference type="PANTHER" id="PTHR12215">
    <property type="entry name" value="PHOSPHOPANTETHEINE TRANSFERASE"/>
    <property type="match status" value="1"/>
</dbReference>
<dbReference type="InterPro" id="IPR050559">
    <property type="entry name" value="P-Pant_transferase_sf"/>
</dbReference>
<proteinExistence type="predicted"/>
<dbReference type="GO" id="GO:0008897">
    <property type="term" value="F:holo-[acyl-carrier-protein] synthase activity"/>
    <property type="evidence" value="ECO:0007669"/>
    <property type="project" value="InterPro"/>
</dbReference>
<dbReference type="SUPFAM" id="SSF56214">
    <property type="entry name" value="4'-phosphopantetheinyl transferase"/>
    <property type="match status" value="2"/>
</dbReference>
<organism evidence="4">
    <name type="scientific">marine metagenome</name>
    <dbReference type="NCBI Taxonomy" id="408172"/>
    <lineage>
        <taxon>unclassified sequences</taxon>
        <taxon>metagenomes</taxon>
        <taxon>ecological metagenomes</taxon>
    </lineage>
</organism>
<dbReference type="GO" id="GO:0000287">
    <property type="term" value="F:magnesium ion binding"/>
    <property type="evidence" value="ECO:0007669"/>
    <property type="project" value="InterPro"/>
</dbReference>
<feature type="non-terminal residue" evidence="4">
    <location>
        <position position="243"/>
    </location>
</feature>
<evidence type="ECO:0000259" key="3">
    <source>
        <dbReference type="Pfam" id="PF22624"/>
    </source>
</evidence>
<dbReference type="EMBL" id="UINC01008134">
    <property type="protein sequence ID" value="SVA36664.1"/>
    <property type="molecule type" value="Genomic_DNA"/>
</dbReference>
<dbReference type="InterPro" id="IPR055066">
    <property type="entry name" value="AASDHPPT_N"/>
</dbReference>
<feature type="domain" description="4'-phosphopantetheinyl transferase" evidence="2">
    <location>
        <begin position="117"/>
        <end position="202"/>
    </location>
</feature>
<accession>A0A381V940</accession>
<dbReference type="PANTHER" id="PTHR12215:SF10">
    <property type="entry name" value="L-AMINOADIPATE-SEMIALDEHYDE DEHYDROGENASE-PHOSPHOPANTETHEINYL TRANSFERASE"/>
    <property type="match status" value="1"/>
</dbReference>
<dbReference type="GO" id="GO:0005829">
    <property type="term" value="C:cytosol"/>
    <property type="evidence" value="ECO:0007669"/>
    <property type="project" value="TreeGrafter"/>
</dbReference>
<feature type="non-terminal residue" evidence="4">
    <location>
        <position position="1"/>
    </location>
</feature>